<evidence type="ECO:0000256" key="5">
    <source>
        <dbReference type="ARBA" id="ARBA00022989"/>
    </source>
</evidence>
<dbReference type="InterPro" id="IPR002781">
    <property type="entry name" value="TM_pro_TauE-like"/>
</dbReference>
<evidence type="ECO:0000256" key="4">
    <source>
        <dbReference type="ARBA" id="ARBA00022692"/>
    </source>
</evidence>
<keyword evidence="4 7" id="KW-0812">Transmembrane</keyword>
<keyword evidence="3" id="KW-1003">Cell membrane</keyword>
<proteinExistence type="predicted"/>
<evidence type="ECO:0000256" key="6">
    <source>
        <dbReference type="ARBA" id="ARBA00023136"/>
    </source>
</evidence>
<feature type="transmembrane region" description="Helical" evidence="7">
    <location>
        <begin position="197"/>
        <end position="216"/>
    </location>
</feature>
<evidence type="ECO:0000256" key="3">
    <source>
        <dbReference type="ARBA" id="ARBA00022475"/>
    </source>
</evidence>
<comment type="subcellular location">
    <subcellularLocation>
        <location evidence="1">Cell membrane</location>
        <topology evidence="1">Multi-pass membrane protein</topology>
    </subcellularLocation>
</comment>
<keyword evidence="2" id="KW-0813">Transport</keyword>
<dbReference type="GO" id="GO:0005886">
    <property type="term" value="C:plasma membrane"/>
    <property type="evidence" value="ECO:0007669"/>
    <property type="project" value="UniProtKB-SubCell"/>
</dbReference>
<feature type="transmembrane region" description="Helical" evidence="7">
    <location>
        <begin position="39"/>
        <end position="59"/>
    </location>
</feature>
<feature type="transmembrane region" description="Helical" evidence="7">
    <location>
        <begin position="12"/>
        <end position="33"/>
    </location>
</feature>
<dbReference type="Pfam" id="PF01925">
    <property type="entry name" value="TauE"/>
    <property type="match status" value="1"/>
</dbReference>
<dbReference type="PANTHER" id="PTHR30269:SF37">
    <property type="entry name" value="MEMBRANE TRANSPORTER PROTEIN"/>
    <property type="match status" value="1"/>
</dbReference>
<feature type="transmembrane region" description="Helical" evidence="7">
    <location>
        <begin position="169"/>
        <end position="191"/>
    </location>
</feature>
<keyword evidence="6 7" id="KW-0472">Membrane</keyword>
<name>A0A6J7ET70_9ZZZZ</name>
<feature type="transmembrane region" description="Helical" evidence="7">
    <location>
        <begin position="104"/>
        <end position="122"/>
    </location>
</feature>
<feature type="transmembrane region" description="Helical" evidence="7">
    <location>
        <begin position="228"/>
        <end position="246"/>
    </location>
</feature>
<reference evidence="8" key="1">
    <citation type="submission" date="2020-05" db="EMBL/GenBank/DDBJ databases">
        <authorList>
            <person name="Chiriac C."/>
            <person name="Salcher M."/>
            <person name="Ghai R."/>
            <person name="Kavagutti S V."/>
        </authorList>
    </citation>
    <scope>NUCLEOTIDE SEQUENCE</scope>
</reference>
<evidence type="ECO:0000256" key="1">
    <source>
        <dbReference type="ARBA" id="ARBA00004651"/>
    </source>
</evidence>
<gene>
    <name evidence="8" type="ORF">UFOPK3376_02355</name>
</gene>
<dbReference type="EMBL" id="CAFBLP010000072">
    <property type="protein sequence ID" value="CAB4886657.1"/>
    <property type="molecule type" value="Genomic_DNA"/>
</dbReference>
<evidence type="ECO:0000256" key="7">
    <source>
        <dbReference type="SAM" id="Phobius"/>
    </source>
</evidence>
<accession>A0A6J7ET70</accession>
<sequence>MIIAAYSVGQYLVVFAAVFLSSIISAVAGFGFGLLSVPLISLAIPLHPTVIVSSVVGLVTNMIQTYRYRRSANLMLVKRICAGAVAGMPLGFVVYVVVSDRVLRLVLGGAVLLAVAALSRGLDLEHMGPGFDIGAGFLSGVLNTSISTNGPPLAFALQARRVEPEPFRATLSVVFTISGVVGMAMFAIGGKVHVDELTLSAVALPAMWLGLLVGFPLRHRFTPGRFRVLVLVLLVVAALAAIIKALV</sequence>
<dbReference type="InterPro" id="IPR052017">
    <property type="entry name" value="TSUP"/>
</dbReference>
<protein>
    <submittedName>
        <fullName evidence="8">Unannotated protein</fullName>
    </submittedName>
</protein>
<dbReference type="AlphaFoldDB" id="A0A6J7ET70"/>
<dbReference type="PANTHER" id="PTHR30269">
    <property type="entry name" value="TRANSMEMBRANE PROTEIN YFCA"/>
    <property type="match status" value="1"/>
</dbReference>
<evidence type="ECO:0000256" key="2">
    <source>
        <dbReference type="ARBA" id="ARBA00022448"/>
    </source>
</evidence>
<organism evidence="8">
    <name type="scientific">freshwater metagenome</name>
    <dbReference type="NCBI Taxonomy" id="449393"/>
    <lineage>
        <taxon>unclassified sequences</taxon>
        <taxon>metagenomes</taxon>
        <taxon>ecological metagenomes</taxon>
    </lineage>
</organism>
<feature type="transmembrane region" description="Helical" evidence="7">
    <location>
        <begin position="80"/>
        <end position="98"/>
    </location>
</feature>
<evidence type="ECO:0000313" key="8">
    <source>
        <dbReference type="EMBL" id="CAB4886657.1"/>
    </source>
</evidence>
<keyword evidence="5 7" id="KW-1133">Transmembrane helix</keyword>